<evidence type="ECO:0000313" key="5">
    <source>
        <dbReference type="Proteomes" id="UP000186364"/>
    </source>
</evidence>
<protein>
    <submittedName>
        <fullName evidence="4">Diguanylate phosphodiesterase</fullName>
    </submittedName>
</protein>
<dbReference type="OrthoDB" id="8416215at2"/>
<dbReference type="Proteomes" id="UP000186364">
    <property type="component" value="Unassembled WGS sequence"/>
</dbReference>
<dbReference type="InterPro" id="IPR029787">
    <property type="entry name" value="Nucleotide_cyclase"/>
</dbReference>
<dbReference type="NCBIfam" id="TIGR00254">
    <property type="entry name" value="GGDEF"/>
    <property type="match status" value="1"/>
</dbReference>
<organism evidence="4 5">
    <name type="scientific">Xaviernesmea oryzae</name>
    <dbReference type="NCBI Taxonomy" id="464029"/>
    <lineage>
        <taxon>Bacteria</taxon>
        <taxon>Pseudomonadati</taxon>
        <taxon>Pseudomonadota</taxon>
        <taxon>Alphaproteobacteria</taxon>
        <taxon>Hyphomicrobiales</taxon>
        <taxon>Rhizobiaceae</taxon>
        <taxon>Rhizobium/Agrobacterium group</taxon>
        <taxon>Xaviernesmea</taxon>
    </lineage>
</organism>
<name>A0A1Q9ATK9_9HYPH</name>
<comment type="caution">
    <text evidence="4">The sequence shown here is derived from an EMBL/GenBank/DDBJ whole genome shotgun (WGS) entry which is preliminary data.</text>
</comment>
<dbReference type="PANTHER" id="PTHR44757">
    <property type="entry name" value="DIGUANYLATE CYCLASE DGCP"/>
    <property type="match status" value="1"/>
</dbReference>
<proteinExistence type="predicted"/>
<reference evidence="4 5" key="1">
    <citation type="submission" date="2016-09" db="EMBL/GenBank/DDBJ databases">
        <title>Rhizobium sp. nov., a novel species isolated from the rice rhizosphere.</title>
        <authorList>
            <person name="Zhao J."/>
            <person name="Zhang X."/>
        </authorList>
    </citation>
    <scope>NUCLEOTIDE SEQUENCE [LARGE SCALE GENOMIC DNA]</scope>
    <source>
        <strain evidence="4 5">1.7048</strain>
    </source>
</reference>
<feature type="transmembrane region" description="Helical" evidence="1">
    <location>
        <begin position="256"/>
        <end position="276"/>
    </location>
</feature>
<dbReference type="PANTHER" id="PTHR44757:SF2">
    <property type="entry name" value="BIOFILM ARCHITECTURE MAINTENANCE PROTEIN MBAA"/>
    <property type="match status" value="1"/>
</dbReference>
<gene>
    <name evidence="4" type="ORF">BJF93_17965</name>
</gene>
<dbReference type="CDD" id="cd01949">
    <property type="entry name" value="GGDEF"/>
    <property type="match status" value="1"/>
</dbReference>
<accession>A0A1Q9ATK9</accession>
<keyword evidence="5" id="KW-1185">Reference proteome</keyword>
<evidence type="ECO:0000256" key="1">
    <source>
        <dbReference type="SAM" id="Phobius"/>
    </source>
</evidence>
<evidence type="ECO:0000259" key="2">
    <source>
        <dbReference type="PROSITE" id="PS50883"/>
    </source>
</evidence>
<keyword evidence="1" id="KW-0472">Membrane</keyword>
<dbReference type="SUPFAM" id="SSF141868">
    <property type="entry name" value="EAL domain-like"/>
    <property type="match status" value="1"/>
</dbReference>
<feature type="domain" description="EAL" evidence="2">
    <location>
        <begin position="516"/>
        <end position="769"/>
    </location>
</feature>
<dbReference type="EMBL" id="MKIP01000057">
    <property type="protein sequence ID" value="OLP58708.1"/>
    <property type="molecule type" value="Genomic_DNA"/>
</dbReference>
<keyword evidence="1" id="KW-0812">Transmembrane</keyword>
<dbReference type="Pfam" id="PF00990">
    <property type="entry name" value="GGDEF"/>
    <property type="match status" value="1"/>
</dbReference>
<dbReference type="InterPro" id="IPR001633">
    <property type="entry name" value="EAL_dom"/>
</dbReference>
<dbReference type="PROSITE" id="PS50883">
    <property type="entry name" value="EAL"/>
    <property type="match status" value="1"/>
</dbReference>
<evidence type="ECO:0000259" key="3">
    <source>
        <dbReference type="PROSITE" id="PS50887"/>
    </source>
</evidence>
<dbReference type="InterPro" id="IPR035919">
    <property type="entry name" value="EAL_sf"/>
</dbReference>
<dbReference type="Gene3D" id="3.30.70.270">
    <property type="match status" value="1"/>
</dbReference>
<dbReference type="AlphaFoldDB" id="A0A1Q9ATK9"/>
<dbReference type="SMART" id="SM00267">
    <property type="entry name" value="GGDEF"/>
    <property type="match status" value="1"/>
</dbReference>
<dbReference type="PROSITE" id="PS50887">
    <property type="entry name" value="GGDEF"/>
    <property type="match status" value="1"/>
</dbReference>
<dbReference type="Gene3D" id="3.20.20.450">
    <property type="entry name" value="EAL domain"/>
    <property type="match status" value="1"/>
</dbReference>
<dbReference type="InterPro" id="IPR043128">
    <property type="entry name" value="Rev_trsase/Diguanyl_cyclase"/>
</dbReference>
<dbReference type="RefSeq" id="WP_075629132.1">
    <property type="nucleotide sequence ID" value="NZ_FOAM01000003.1"/>
</dbReference>
<dbReference type="CDD" id="cd01948">
    <property type="entry name" value="EAL"/>
    <property type="match status" value="1"/>
</dbReference>
<dbReference type="SUPFAM" id="SSF55073">
    <property type="entry name" value="Nucleotide cyclase"/>
    <property type="match status" value="1"/>
</dbReference>
<dbReference type="InterPro" id="IPR000160">
    <property type="entry name" value="GGDEF_dom"/>
</dbReference>
<keyword evidence="1" id="KW-1133">Transmembrane helix</keyword>
<feature type="domain" description="GGDEF" evidence="3">
    <location>
        <begin position="367"/>
        <end position="508"/>
    </location>
</feature>
<dbReference type="Pfam" id="PF00563">
    <property type="entry name" value="EAL"/>
    <property type="match status" value="1"/>
</dbReference>
<dbReference type="SMART" id="SM00052">
    <property type="entry name" value="EAL"/>
    <property type="match status" value="1"/>
</dbReference>
<evidence type="ECO:0000313" key="4">
    <source>
        <dbReference type="EMBL" id="OLP58708.1"/>
    </source>
</evidence>
<sequence length="786" mass="86590">MTLGKRTFLLLFPAVLFSYILAASLVYTAQSQAMLALEQARLSQKLDHAAALFTTAIGQARNFYYAIAEGDAVRKFVSEPDETYRGRSLGMRLQQSIRQLLDDPKTFISFTILKPGLEPTYYFENSDDPFAELSTAQKALGERLLTSGEGRRWDYLPDVGGRPIIVYSEFLDPVTFMRAVPSARGQALLIQVGTEPKDFLRLLQRIETEYEGVTTLSDRPPNSAPNVAMVRLPTQQYLSFTIPSHHISATMGGLKGLLVVGVLVMSLLSVGLILALMRRFVLQPIAALDREVTAVMTGESDSIKDMGAALEVGRLTRNIRALHNQSQQSLNLIQQASWTDSLTGISNRSHFQIVAANAIERALTYGGHCSLLFIDIDNFKFVNDKYGHGVGDELLRHLARRLGEAVRTITTLRALPMPILARLSGDEFAVLIQTPPGQGTTRAVCEAILGLFSGGFIMRDKSYPVTASIGVALCPYDAQTLSELVANADAAMYQAKTSGKNRSSRFSRVLQDKRDRTRLIREELQQIDPDEEFHLVYMPVIERTGKVIGCEALLRWTSPILGRVGPDEFVPIAEASGLFSKIDCWVTDRAIRDHAALAALFGASTILAINISSAELHHDEIADRFIAATTAHGVDPRLIEIELTETYSVSLSARAERMLSRLSEAGFRISIDDFGAGYNSLQQLIDYRADTIKLDRGIVQKLACAENLQALTAMIALCHARGMTVVAEGVDTHSKFAELARAGCNLYQGYLISKPLVLAELGFWALSRETDYGREIPEAEPPLRIA</sequence>
<dbReference type="InterPro" id="IPR052155">
    <property type="entry name" value="Biofilm_reg_signaling"/>
</dbReference>